<dbReference type="Proteomes" id="UP000838756">
    <property type="component" value="Unassembled WGS sequence"/>
</dbReference>
<evidence type="ECO:0000256" key="1">
    <source>
        <dbReference type="SAM" id="MobiDB-lite"/>
    </source>
</evidence>
<feature type="region of interest" description="Disordered" evidence="1">
    <location>
        <begin position="263"/>
        <end position="283"/>
    </location>
</feature>
<gene>
    <name evidence="2" type="primary">jg5239</name>
    <name evidence="2" type="ORF">PAEG_LOCUS12201</name>
</gene>
<dbReference type="AlphaFoldDB" id="A0A8S4RC15"/>
<name>A0A8S4RC15_9NEOP</name>
<organism evidence="2 3">
    <name type="scientific">Pararge aegeria aegeria</name>
    <dbReference type="NCBI Taxonomy" id="348720"/>
    <lineage>
        <taxon>Eukaryota</taxon>
        <taxon>Metazoa</taxon>
        <taxon>Ecdysozoa</taxon>
        <taxon>Arthropoda</taxon>
        <taxon>Hexapoda</taxon>
        <taxon>Insecta</taxon>
        <taxon>Pterygota</taxon>
        <taxon>Neoptera</taxon>
        <taxon>Endopterygota</taxon>
        <taxon>Lepidoptera</taxon>
        <taxon>Glossata</taxon>
        <taxon>Ditrysia</taxon>
        <taxon>Papilionoidea</taxon>
        <taxon>Nymphalidae</taxon>
        <taxon>Satyrinae</taxon>
        <taxon>Satyrini</taxon>
        <taxon>Parargina</taxon>
        <taxon>Pararge</taxon>
    </lineage>
</organism>
<keyword evidence="3" id="KW-1185">Reference proteome</keyword>
<sequence>MNQVDQNINKDMIDSDLIDVDSLDFSDDQTWLFTIPEDSGQKVDLVEFNLACDWPINEDEEYLALEKELNTILDNLLKNEVALLDKQKFDSRTYVKPKKRTQRPSIQSIVEVTSNPPSMSPHSSLNPSPNKYLTYNKYSNPLGPISPMLRLKTFNVDTNTDNSHVVKEYAMKRRSVTHDDDPQLEDVDGENSSEHVPFKAINIDLSQPAHNIHNTFNKGIMHIMPESGSMHMYQSGESLMRMSPPSLVSSMLMENSGNFNVESMDSRKSLRDSGLPMSGRDSIDPMMTSMTLSILDEKDMSTSFLSQTTYPDNDSFMDSLPPSLVNSVNSSYVVSNTSKARTDTTDTNIFSSATFTHLEQSEKLLSARPRCHLYNSFSKRESIKNSESYTKAREEACQIDTVKILNENSDINLGVPQLKNSPKSLNKTNGEMSETITLHYSNNKFRRDNDAEKENLNRTFQSDDTFYKDMGIPRTHPVDQGKNSLNVTLDKQELNEIIQARQKLSMARKALPSEPEKPSSLVNPVDTSPVKTIQLPNQTITVPKQSIENASELLSRRRAINSYERPEDHVRETPKRNATFKKASPTTPKANAMDATVVYVKTDDTNIIDINSATLNLIDSSERNQEDWGLQERAMVGSSESTGTDTGTFSSSSPPESVPDTVDPRTQVASTPLMSTKKGVKNEFLDIHSTISPIYDMVDDKSYTVTRVQSSADNMVKTYDLNTTVINSATLVKKTAAKRDILATKNYPERKLSTPTQMQRPSVNRVSPTNGLYSAMPPPAALPRKTGLPTSKLRQYSSHKELNRIPGNPPSTAARVLAGRTMVRRGVYASNPALSPTAPVPPTPSNLTIPQRRESYTIATHQREIEQEKQDRPMLLNPPALVRQGTETLRRERPQSQLVAPKDLRLSAVGASGVPVSLRNHHAPPPVTRPYSIAGTSHLRVSRPTSVPLQKPATVTTPQMEQPRPSSGVDRMSALPRPSRLPAPRRALRPPSVYSVAPPGDTEQY</sequence>
<feature type="region of interest" description="Disordered" evidence="1">
    <location>
        <begin position="635"/>
        <end position="672"/>
    </location>
</feature>
<feature type="compositionally biased region" description="Low complexity" evidence="1">
    <location>
        <begin position="637"/>
        <end position="653"/>
    </location>
</feature>
<reference evidence="2" key="1">
    <citation type="submission" date="2022-03" db="EMBL/GenBank/DDBJ databases">
        <authorList>
            <person name="Lindestad O."/>
        </authorList>
    </citation>
    <scope>NUCLEOTIDE SEQUENCE</scope>
</reference>
<feature type="compositionally biased region" description="Low complexity" evidence="1">
    <location>
        <begin position="973"/>
        <end position="992"/>
    </location>
</feature>
<dbReference type="OrthoDB" id="6347145at2759"/>
<feature type="compositionally biased region" description="Polar residues" evidence="1">
    <location>
        <begin position="943"/>
        <end position="960"/>
    </location>
</feature>
<accession>A0A8S4RC15</accession>
<feature type="region of interest" description="Disordered" evidence="1">
    <location>
        <begin position="938"/>
        <end position="1005"/>
    </location>
</feature>
<proteinExistence type="predicted"/>
<dbReference type="EMBL" id="CAKXAJ010025055">
    <property type="protein sequence ID" value="CAH2234361.1"/>
    <property type="molecule type" value="Genomic_DNA"/>
</dbReference>
<comment type="caution">
    <text evidence="2">The sequence shown here is derived from an EMBL/GenBank/DDBJ whole genome shotgun (WGS) entry which is preliminary data.</text>
</comment>
<evidence type="ECO:0000313" key="2">
    <source>
        <dbReference type="EMBL" id="CAH2234361.1"/>
    </source>
</evidence>
<evidence type="ECO:0000313" key="3">
    <source>
        <dbReference type="Proteomes" id="UP000838756"/>
    </source>
</evidence>
<protein>
    <submittedName>
        <fullName evidence="2">Jg5239 protein</fullName>
    </submittedName>
</protein>
<feature type="region of interest" description="Disordered" evidence="1">
    <location>
        <begin position="112"/>
        <end position="131"/>
    </location>
</feature>